<feature type="region of interest" description="Disordered" evidence="1">
    <location>
        <begin position="1"/>
        <end position="30"/>
    </location>
</feature>
<dbReference type="RefSeq" id="WP_369723651.1">
    <property type="nucleotide sequence ID" value="NZ_CP165734.1"/>
</dbReference>
<evidence type="ECO:0000313" key="2">
    <source>
        <dbReference type="EMBL" id="XDV59115.1"/>
    </source>
</evidence>
<dbReference type="EMBL" id="CP165734">
    <property type="protein sequence ID" value="XDV59115.1"/>
    <property type="molecule type" value="Genomic_DNA"/>
</dbReference>
<sequence>MSWLDTLKGRAQEAKAKPAEARPAPKPRQRREIKLAWFQTAAPSDRDECGAVEAVRYFVADGVVTICDERGKPTGKTAVLAERDEPGAIAARMGRAGWIASGVGGGFNRPIQYRPLGIA</sequence>
<evidence type="ECO:0000256" key="1">
    <source>
        <dbReference type="SAM" id="MobiDB-lite"/>
    </source>
</evidence>
<dbReference type="AlphaFoldDB" id="A0AB39XMG6"/>
<gene>
    <name evidence="2" type="ORF">AB8Z38_06720</name>
</gene>
<organism evidence="2">
    <name type="scientific">Bradyrhizobium sp. LLZ17</name>
    <dbReference type="NCBI Taxonomy" id="3239388"/>
    <lineage>
        <taxon>Bacteria</taxon>
        <taxon>Pseudomonadati</taxon>
        <taxon>Pseudomonadota</taxon>
        <taxon>Alphaproteobacteria</taxon>
        <taxon>Hyphomicrobiales</taxon>
        <taxon>Nitrobacteraceae</taxon>
        <taxon>Bradyrhizobium</taxon>
    </lineage>
</organism>
<name>A0AB39XMG6_9BRAD</name>
<protein>
    <submittedName>
        <fullName evidence="2">Uncharacterized protein</fullName>
    </submittedName>
</protein>
<accession>A0AB39XMG6</accession>
<feature type="compositionally biased region" description="Basic and acidic residues" evidence="1">
    <location>
        <begin position="7"/>
        <end position="20"/>
    </location>
</feature>
<reference evidence="2" key="1">
    <citation type="submission" date="2024-08" db="EMBL/GenBank/DDBJ databases">
        <authorList>
            <person name="Chaddad Z."/>
            <person name="Lamrabet M."/>
            <person name="Bouhnik O."/>
            <person name="Alami S."/>
            <person name="Wipf D."/>
            <person name="Courty P.E."/>
            <person name="Missbah El Idrissi M."/>
        </authorList>
    </citation>
    <scope>NUCLEOTIDE SEQUENCE</scope>
    <source>
        <strain evidence="2">LLZ17</strain>
    </source>
</reference>
<proteinExistence type="predicted"/>